<protein>
    <submittedName>
        <fullName evidence="4">Extracellular ligand-binding receptor</fullName>
    </submittedName>
</protein>
<reference evidence="4 5" key="1">
    <citation type="submission" date="2017-08" db="EMBL/GenBank/DDBJ databases">
        <title>Multipartite genome sequences of Sinorhizobium species nodulating soybeans.</title>
        <authorList>
            <person name="Tian C.F."/>
        </authorList>
    </citation>
    <scope>NUCLEOTIDE SEQUENCE [LARGE SCALE GENOMIC DNA]</scope>
    <source>
        <strain evidence="4 5">CCBAU 05684</strain>
        <plasmid evidence="5">psj05684b</plasmid>
    </source>
</reference>
<evidence type="ECO:0000313" key="4">
    <source>
        <dbReference type="EMBL" id="ASY65856.1"/>
    </source>
</evidence>
<evidence type="ECO:0000259" key="3">
    <source>
        <dbReference type="Pfam" id="PF13458"/>
    </source>
</evidence>
<dbReference type="OrthoDB" id="7210494at2"/>
<dbReference type="InterPro" id="IPR028082">
    <property type="entry name" value="Peripla_BP_I"/>
</dbReference>
<keyword evidence="5" id="KW-1185">Reference proteome</keyword>
<sequence>MSFMNSIHPVPRGRARHYAGRALGVLLLGLVASCQGASQDAMSVEPPQAAQARRAALSKPRAQETFGSGPVRVGLITALLASAGESQRERDIRDGAVLAVDELGSGQLSLQIENTDGSSEQIQEAAKRLSDQGVRLVAVSADVRTTVAREGVRAKDVPILVLGSTSSQPGEGGFSFISDRIDSAVEGASYAAASGRKRFILLAPADMTAAERHRLDRGLAGYGIKPVLTAGAASVPGDASARAKLKDIDAVVSIGAGEAEVGSLSALRANGHLAANAIVVGSSQWTPASYRLPELARSHLCLFGPENGSRMTASFRQRYERAANLDAAYGFDIVALAAGLVRTQGESGINRQALLSPNGFLGAAAAFRFEKDGSVRRTCAIYQLVDGTLSLADPAPRSF</sequence>
<dbReference type="Pfam" id="PF13458">
    <property type="entry name" value="Peripla_BP_6"/>
    <property type="match status" value="1"/>
</dbReference>
<evidence type="ECO:0000256" key="2">
    <source>
        <dbReference type="ARBA" id="ARBA00022729"/>
    </source>
</evidence>
<organism evidence="4 5">
    <name type="scientific">Sinorhizobium sojae CCBAU 05684</name>
    <dbReference type="NCBI Taxonomy" id="716928"/>
    <lineage>
        <taxon>Bacteria</taxon>
        <taxon>Pseudomonadati</taxon>
        <taxon>Pseudomonadota</taxon>
        <taxon>Alphaproteobacteria</taxon>
        <taxon>Hyphomicrobiales</taxon>
        <taxon>Rhizobiaceae</taxon>
        <taxon>Sinorhizobium/Ensifer group</taxon>
        <taxon>Sinorhizobium</taxon>
    </lineage>
</organism>
<evidence type="ECO:0000256" key="1">
    <source>
        <dbReference type="ARBA" id="ARBA00010062"/>
    </source>
</evidence>
<name>A0A249PJ77_9HYPH</name>
<dbReference type="AlphaFoldDB" id="A0A249PJ77"/>
<evidence type="ECO:0000313" key="5">
    <source>
        <dbReference type="Proteomes" id="UP000217211"/>
    </source>
</evidence>
<dbReference type="KEGG" id="esj:SJ05684_b48740"/>
<keyword evidence="2" id="KW-0732">Signal</keyword>
<keyword evidence="4" id="KW-0614">Plasmid</keyword>
<gene>
    <name evidence="4" type="ORF">SJ05684_b48740</name>
</gene>
<feature type="domain" description="Leucine-binding protein" evidence="3">
    <location>
        <begin position="70"/>
        <end position="385"/>
    </location>
</feature>
<accession>A0A249PJ77</accession>
<comment type="similarity">
    <text evidence="1">Belongs to the leucine-binding protein family.</text>
</comment>
<dbReference type="Proteomes" id="UP000217211">
    <property type="component" value="Plasmid pSJ05684b"/>
</dbReference>
<dbReference type="EMBL" id="CP023068">
    <property type="protein sequence ID" value="ASY65856.1"/>
    <property type="molecule type" value="Genomic_DNA"/>
</dbReference>
<dbReference type="Gene3D" id="3.40.50.2300">
    <property type="match status" value="2"/>
</dbReference>
<dbReference type="InterPro" id="IPR028081">
    <property type="entry name" value="Leu-bd"/>
</dbReference>
<dbReference type="SUPFAM" id="SSF53822">
    <property type="entry name" value="Periplasmic binding protein-like I"/>
    <property type="match status" value="1"/>
</dbReference>
<keyword evidence="4" id="KW-0675">Receptor</keyword>
<proteinExistence type="inferred from homology"/>
<dbReference type="eggNOG" id="COG0683">
    <property type="taxonomic scope" value="Bacteria"/>
</dbReference>
<geneLocation type="plasmid" evidence="5">
    <name>psj05684b</name>
</geneLocation>
<dbReference type="STRING" id="716928.GCA_000261485_04558"/>